<gene>
    <name evidence="1" type="ORF">BpHYR1_016828</name>
</gene>
<name>A0A3M7SG73_BRAPC</name>
<dbReference type="InterPro" id="IPR043504">
    <property type="entry name" value="Peptidase_S1_PA_chymotrypsin"/>
</dbReference>
<organism evidence="1 2">
    <name type="scientific">Brachionus plicatilis</name>
    <name type="common">Marine rotifer</name>
    <name type="synonym">Brachionus muelleri</name>
    <dbReference type="NCBI Taxonomy" id="10195"/>
    <lineage>
        <taxon>Eukaryota</taxon>
        <taxon>Metazoa</taxon>
        <taxon>Spiralia</taxon>
        <taxon>Gnathifera</taxon>
        <taxon>Rotifera</taxon>
        <taxon>Eurotatoria</taxon>
        <taxon>Monogononta</taxon>
        <taxon>Pseudotrocha</taxon>
        <taxon>Ploima</taxon>
        <taxon>Brachionidae</taxon>
        <taxon>Brachionus</taxon>
    </lineage>
</organism>
<reference evidence="1 2" key="1">
    <citation type="journal article" date="2018" name="Sci. Rep.">
        <title>Genomic signatures of local adaptation to the degree of environmental predictability in rotifers.</title>
        <authorList>
            <person name="Franch-Gras L."/>
            <person name="Hahn C."/>
            <person name="Garcia-Roger E.M."/>
            <person name="Carmona M.J."/>
            <person name="Serra M."/>
            <person name="Gomez A."/>
        </authorList>
    </citation>
    <scope>NUCLEOTIDE SEQUENCE [LARGE SCALE GENOMIC DNA]</scope>
    <source>
        <strain evidence="1">HYR1</strain>
    </source>
</reference>
<dbReference type="AlphaFoldDB" id="A0A3M7SG73"/>
<evidence type="ECO:0008006" key="3">
    <source>
        <dbReference type="Google" id="ProtNLM"/>
    </source>
</evidence>
<sequence length="368" mass="41470">MELSIASGTKKTENKDLDMMKFKPATHSTNFKHYKNKIQPKHSDPIDFTSFIQERVDFSGFSDFHTNDFNNKIPKKKINMVCIALIVTIIIITNNKSTLKQSNNVTAAVSSARTKQTTLFKLSTYLASSTILPIQETLAIRETKSFETTTFSKTNFTTGSSKSTSDPKNFSKTNFATRSSKSTSDSKIFSETNLITGTAPNSTTSLSISTNFFSTTVNKNQNFTTALIIQTCQDGYTGNNCLDECGLNYNFDQSTSEIQWSSLVSIHFNYSFNYRLRDSIHTVTYSKKCTGSLISKNTVLTTASCLIEKKSSFYVELYKVVNDTISCQMKNMCTKKLKKRIIKVKLSCFYNTSNNIFHMNKKETLIDN</sequence>
<dbReference type="Proteomes" id="UP000276133">
    <property type="component" value="Unassembled WGS sequence"/>
</dbReference>
<dbReference type="Gene3D" id="2.40.10.10">
    <property type="entry name" value="Trypsin-like serine proteases"/>
    <property type="match status" value="1"/>
</dbReference>
<dbReference type="InterPro" id="IPR009003">
    <property type="entry name" value="Peptidase_S1_PA"/>
</dbReference>
<keyword evidence="2" id="KW-1185">Reference proteome</keyword>
<dbReference type="EMBL" id="REGN01001415">
    <property type="protein sequence ID" value="RNA34793.1"/>
    <property type="molecule type" value="Genomic_DNA"/>
</dbReference>
<protein>
    <recommendedName>
        <fullName evidence="3">Peptidase S1 domain-containing protein</fullName>
    </recommendedName>
</protein>
<proteinExistence type="predicted"/>
<comment type="caution">
    <text evidence="1">The sequence shown here is derived from an EMBL/GenBank/DDBJ whole genome shotgun (WGS) entry which is preliminary data.</text>
</comment>
<evidence type="ECO:0000313" key="2">
    <source>
        <dbReference type="Proteomes" id="UP000276133"/>
    </source>
</evidence>
<accession>A0A3M7SG73</accession>
<evidence type="ECO:0000313" key="1">
    <source>
        <dbReference type="EMBL" id="RNA34793.1"/>
    </source>
</evidence>
<dbReference type="SUPFAM" id="SSF50494">
    <property type="entry name" value="Trypsin-like serine proteases"/>
    <property type="match status" value="1"/>
</dbReference>